<dbReference type="Pfam" id="PF11710">
    <property type="entry name" value="Git3"/>
    <property type="match status" value="1"/>
</dbReference>
<feature type="transmembrane region" description="Helical" evidence="5">
    <location>
        <begin position="167"/>
        <end position="186"/>
    </location>
</feature>
<evidence type="ECO:0000256" key="4">
    <source>
        <dbReference type="ARBA" id="ARBA00023136"/>
    </source>
</evidence>
<evidence type="ECO:0000256" key="3">
    <source>
        <dbReference type="ARBA" id="ARBA00022989"/>
    </source>
</evidence>
<comment type="caution">
    <text evidence="8">The sequence shown here is derived from an EMBL/GenBank/DDBJ whole genome shotgun (WGS) entry which is preliminary data.</text>
</comment>
<dbReference type="GO" id="GO:0005886">
    <property type="term" value="C:plasma membrane"/>
    <property type="evidence" value="ECO:0007669"/>
    <property type="project" value="TreeGrafter"/>
</dbReference>
<evidence type="ECO:0000313" key="9">
    <source>
        <dbReference type="Proteomes" id="UP001285354"/>
    </source>
</evidence>
<feature type="transmembrane region" description="Helical" evidence="5">
    <location>
        <begin position="6"/>
        <end position="31"/>
    </location>
</feature>
<evidence type="ECO:0008006" key="10">
    <source>
        <dbReference type="Google" id="ProtNLM"/>
    </source>
</evidence>
<feature type="transmembrane region" description="Helical" evidence="5">
    <location>
        <begin position="43"/>
        <end position="64"/>
    </location>
</feature>
<evidence type="ECO:0000259" key="7">
    <source>
        <dbReference type="Pfam" id="PF11970"/>
    </source>
</evidence>
<comment type="subcellular location">
    <subcellularLocation>
        <location evidence="1">Membrane</location>
        <topology evidence="1">Multi-pass membrane protein</topology>
    </subcellularLocation>
</comment>
<dbReference type="InterPro" id="IPR022596">
    <property type="entry name" value="GPR1/2/3_C"/>
</dbReference>
<dbReference type="AlphaFoldDB" id="A0AAD9SVD1"/>
<evidence type="ECO:0000256" key="2">
    <source>
        <dbReference type="ARBA" id="ARBA00022692"/>
    </source>
</evidence>
<feature type="transmembrane region" description="Helical" evidence="5">
    <location>
        <begin position="356"/>
        <end position="375"/>
    </location>
</feature>
<evidence type="ECO:0000259" key="6">
    <source>
        <dbReference type="Pfam" id="PF11710"/>
    </source>
</evidence>
<evidence type="ECO:0000256" key="5">
    <source>
        <dbReference type="SAM" id="Phobius"/>
    </source>
</evidence>
<accession>A0AAD9SVD1</accession>
<gene>
    <name evidence="8" type="ORF">QTJ16_006843</name>
</gene>
<reference evidence="8" key="1">
    <citation type="submission" date="2023-06" db="EMBL/GenBank/DDBJ databases">
        <title>Draft genome of Marssonina rosae.</title>
        <authorList>
            <person name="Cheng Q."/>
        </authorList>
    </citation>
    <scope>NUCLEOTIDE SEQUENCE</scope>
    <source>
        <strain evidence="8">R4</strain>
    </source>
</reference>
<keyword evidence="9" id="KW-1185">Reference proteome</keyword>
<dbReference type="SUPFAM" id="SSF81321">
    <property type="entry name" value="Family A G protein-coupled receptor-like"/>
    <property type="match status" value="1"/>
</dbReference>
<dbReference type="InterPro" id="IPR023041">
    <property type="entry name" value="Glucose_rcpt_Git3-like_N"/>
</dbReference>
<proteinExistence type="predicted"/>
<dbReference type="GO" id="GO:0007189">
    <property type="term" value="P:adenylate cyclase-activating G protein-coupled receptor signaling pathway"/>
    <property type="evidence" value="ECO:0007669"/>
    <property type="project" value="TreeGrafter"/>
</dbReference>
<dbReference type="PANTHER" id="PTHR23112">
    <property type="entry name" value="G PROTEIN-COUPLED RECEPTOR 157-RELATED"/>
    <property type="match status" value="1"/>
</dbReference>
<dbReference type="GO" id="GO:0004930">
    <property type="term" value="F:G protein-coupled receptor activity"/>
    <property type="evidence" value="ECO:0007669"/>
    <property type="project" value="TreeGrafter"/>
</dbReference>
<dbReference type="Pfam" id="PF11970">
    <property type="entry name" value="GPR_Gpa2_C"/>
    <property type="match status" value="1"/>
</dbReference>
<name>A0AAD9SVD1_9HELO</name>
<feature type="domain" description="Glucose receptor Git3-like N-terminal" evidence="6">
    <location>
        <begin position="8"/>
        <end position="191"/>
    </location>
</feature>
<keyword evidence="4 5" id="KW-0472">Membrane</keyword>
<evidence type="ECO:0000313" key="8">
    <source>
        <dbReference type="EMBL" id="KAK2623662.1"/>
    </source>
</evidence>
<dbReference type="Proteomes" id="UP001285354">
    <property type="component" value="Unassembled WGS sequence"/>
</dbReference>
<feature type="transmembrane region" description="Helical" evidence="5">
    <location>
        <begin position="116"/>
        <end position="139"/>
    </location>
</feature>
<dbReference type="Gene3D" id="1.20.1070.10">
    <property type="entry name" value="Rhodopsin 7-helix transmembrane proteins"/>
    <property type="match status" value="1"/>
</dbReference>
<keyword evidence="3 5" id="KW-1133">Transmembrane helix</keyword>
<dbReference type="PANTHER" id="PTHR23112:SF37">
    <property type="entry name" value="G PROTEIN-COUPLED RECEPTOR GPR1"/>
    <property type="match status" value="1"/>
</dbReference>
<feature type="domain" description="G protein-coupled receptor GPR1/2/3 C-terminal" evidence="7">
    <location>
        <begin position="357"/>
        <end position="414"/>
    </location>
</feature>
<dbReference type="EMBL" id="JAUBYV010000012">
    <property type="protein sequence ID" value="KAK2623662.1"/>
    <property type="molecule type" value="Genomic_DNA"/>
</dbReference>
<sequence>MVDLAVAIPTLIGSYLSMFAAGSILICYLVLPSQKHFRHSLIVNLACADFFNAFNNSISGSYVMVHKSIPPGTACSLNGLAGQLTVQATDFSILFIAIATVLTLRRWNYELKMSRLAKVFITGGIWFVPITTSTVGLGLNAYQPVSGNWCWIGNQHALLRYALGHGWRILIILTTICLYAYLFVYIHRHFASLRSKSILSNNYSETAVSAAEQHAGTIIEVTSGEIHVHDEFEIHDEPFDANWDVQVPEEELQYFELTTPKPRIKRDLTDDDNAPPRSLFNTIKESFDPQTSEPILTNKPSSSPSRLRQKIPLLRTRDPLAIVRRPPPPNGKTVTIEAVPSADGILRAREKQIFKLLFFNAYPIAYVLLWLPGFLNRYTEATGHENRAFKIAQASTQYVGLANALVFGYNERIWTLANKWWKSKRRQGLRTSFKAWMGKNKTDSRPRHRTSFSSAVPIFDRDHRPWSSRTTHSKYSQSLC</sequence>
<feature type="transmembrane region" description="Helical" evidence="5">
    <location>
        <begin position="84"/>
        <end position="104"/>
    </location>
</feature>
<evidence type="ECO:0000256" key="1">
    <source>
        <dbReference type="ARBA" id="ARBA00004141"/>
    </source>
</evidence>
<protein>
    <recommendedName>
        <fullName evidence="10">Glucose receptor Git3 N-terminal domain-containing protein</fullName>
    </recommendedName>
</protein>
<keyword evidence="2 5" id="KW-0812">Transmembrane</keyword>
<organism evidence="8 9">
    <name type="scientific">Diplocarpon rosae</name>
    <dbReference type="NCBI Taxonomy" id="946125"/>
    <lineage>
        <taxon>Eukaryota</taxon>
        <taxon>Fungi</taxon>
        <taxon>Dikarya</taxon>
        <taxon>Ascomycota</taxon>
        <taxon>Pezizomycotina</taxon>
        <taxon>Leotiomycetes</taxon>
        <taxon>Helotiales</taxon>
        <taxon>Drepanopezizaceae</taxon>
        <taxon>Diplocarpon</taxon>
    </lineage>
</organism>